<protein>
    <submittedName>
        <fullName evidence="2">Uncharacterized protein</fullName>
    </submittedName>
</protein>
<evidence type="ECO:0000256" key="1">
    <source>
        <dbReference type="SAM" id="MobiDB-lite"/>
    </source>
</evidence>
<dbReference type="HOGENOM" id="CLU_095332_1_1_11"/>
<dbReference type="Gene3D" id="1.10.357.10">
    <property type="entry name" value="Tetracycline Repressor, domain 2"/>
    <property type="match status" value="1"/>
</dbReference>
<dbReference type="EMBL" id="CP001802">
    <property type="protein sequence ID" value="ACY23346.1"/>
    <property type="molecule type" value="Genomic_DNA"/>
</dbReference>
<organism evidence="2 3">
    <name type="scientific">Gordonia bronchialis (strain ATCC 25592 / DSM 43247 / BCRC 13721 / JCM 3198 / KCTC 3076 / NBRC 16047 / NCTC 10667)</name>
    <name type="common">Rhodococcus bronchialis</name>
    <dbReference type="NCBI Taxonomy" id="526226"/>
    <lineage>
        <taxon>Bacteria</taxon>
        <taxon>Bacillati</taxon>
        <taxon>Actinomycetota</taxon>
        <taxon>Actinomycetes</taxon>
        <taxon>Mycobacteriales</taxon>
        <taxon>Gordoniaceae</taxon>
        <taxon>Gordonia</taxon>
    </lineage>
</organism>
<keyword evidence="3" id="KW-1185">Reference proteome</keyword>
<sequence>MESTERRRTTPSHTAKVRYLDAGLHILAEQGHGGLKLATVCKAVGATTGSFYHAFPSWGAYTAALIRYWRAEKSQRLIADAAAIDDPLERLTFLTGIAPRLPHDTEAAIRVWADKDTDVRAIQAEVDEERRSYIADAITVVTGDRAGAERHATAAMYLLVGYENGTHRSVEALDWALQTLLTQVLAGVEGVATDEGTARRGDASSTQPSRPYSPN</sequence>
<evidence type="ECO:0000313" key="3">
    <source>
        <dbReference type="Proteomes" id="UP000001219"/>
    </source>
</evidence>
<name>D0L588_GORB4</name>
<dbReference type="InterPro" id="IPR009057">
    <property type="entry name" value="Homeodomain-like_sf"/>
</dbReference>
<gene>
    <name evidence="2" type="ordered locus">Gbro_4190</name>
</gene>
<reference evidence="2 3" key="2">
    <citation type="journal article" date="2010" name="Stand. Genomic Sci.">
        <title>Complete genome sequence of Gordonia bronchialis type strain (3410).</title>
        <authorList>
            <person name="Ivanova N."/>
            <person name="Sikorski J."/>
            <person name="Jando M."/>
            <person name="Lapidus A."/>
            <person name="Nolan M."/>
            <person name="Lucas S."/>
            <person name="Del Rio T.G."/>
            <person name="Tice H."/>
            <person name="Copeland A."/>
            <person name="Cheng J.F."/>
            <person name="Chen F."/>
            <person name="Bruce D."/>
            <person name="Goodwin L."/>
            <person name="Pitluck S."/>
            <person name="Mavromatis K."/>
            <person name="Ovchinnikova G."/>
            <person name="Pati A."/>
            <person name="Chen A."/>
            <person name="Palaniappan K."/>
            <person name="Land M."/>
            <person name="Hauser L."/>
            <person name="Chang Y.J."/>
            <person name="Jeffries C.D."/>
            <person name="Chain P."/>
            <person name="Saunders E."/>
            <person name="Han C."/>
            <person name="Detter J.C."/>
            <person name="Brettin T."/>
            <person name="Rohde M."/>
            <person name="Goker M."/>
            <person name="Bristow J."/>
            <person name="Eisen J.A."/>
            <person name="Markowitz V."/>
            <person name="Hugenholtz P."/>
            <person name="Klenk H.P."/>
            <person name="Kyrpides N.C."/>
        </authorList>
    </citation>
    <scope>NUCLEOTIDE SEQUENCE [LARGE SCALE GENOMIC DNA]</scope>
    <source>
        <strain evidence="3">ATCC 25592 / DSM 43247 / BCRC 13721 / JCM 3198 / KCTC 3076 / NBRC 16047 / NCTC 10667</strain>
    </source>
</reference>
<dbReference type="AlphaFoldDB" id="D0L588"/>
<reference evidence="3" key="1">
    <citation type="submission" date="2009-10" db="EMBL/GenBank/DDBJ databases">
        <title>The complete chromosome of Gordonia bronchialis DSM 43247.</title>
        <authorList>
            <consortium name="US DOE Joint Genome Institute (JGI-PGF)"/>
            <person name="Lucas S."/>
            <person name="Copeland A."/>
            <person name="Lapidus A."/>
            <person name="Glavina del Rio T."/>
            <person name="Dalin E."/>
            <person name="Tice H."/>
            <person name="Bruce D."/>
            <person name="Goodwin L."/>
            <person name="Pitluck S."/>
            <person name="Kyrpides N."/>
            <person name="Mavromatis K."/>
            <person name="Ivanova N."/>
            <person name="Ovchinnikova G."/>
            <person name="Saunders E."/>
            <person name="Brettin T."/>
            <person name="Detter J.C."/>
            <person name="Han C."/>
            <person name="Larimer F."/>
            <person name="Land M."/>
            <person name="Hauser L."/>
            <person name="Markowitz V."/>
            <person name="Cheng J.-F."/>
            <person name="Hugenholtz P."/>
            <person name="Woyke T."/>
            <person name="Wu D."/>
            <person name="Jando M."/>
            <person name="Schneider S."/>
            <person name="Goeker M."/>
            <person name="Klenk H.-P."/>
            <person name="Eisen J.A."/>
        </authorList>
    </citation>
    <scope>NUCLEOTIDE SEQUENCE [LARGE SCALE GENOMIC DNA]</scope>
    <source>
        <strain evidence="3">ATCC 25592 / DSM 43247 / BCRC 13721 / JCM 3198 / KCTC 3076 / NBRC 16047 / NCTC 10667</strain>
    </source>
</reference>
<accession>D0L588</accession>
<dbReference type="RefSeq" id="WP_012835847.1">
    <property type="nucleotide sequence ID" value="NC_013441.1"/>
</dbReference>
<dbReference type="KEGG" id="gbr:Gbro_4190"/>
<feature type="region of interest" description="Disordered" evidence="1">
    <location>
        <begin position="192"/>
        <end position="215"/>
    </location>
</feature>
<dbReference type="eggNOG" id="COG1309">
    <property type="taxonomic scope" value="Bacteria"/>
</dbReference>
<proteinExistence type="predicted"/>
<dbReference type="OrthoDB" id="3218408at2"/>
<evidence type="ECO:0000313" key="2">
    <source>
        <dbReference type="EMBL" id="ACY23346.1"/>
    </source>
</evidence>
<feature type="compositionally biased region" description="Polar residues" evidence="1">
    <location>
        <begin position="203"/>
        <end position="215"/>
    </location>
</feature>
<dbReference type="SUPFAM" id="SSF46689">
    <property type="entry name" value="Homeodomain-like"/>
    <property type="match status" value="1"/>
</dbReference>
<dbReference type="STRING" id="526226.Gbro_4190"/>
<dbReference type="Proteomes" id="UP000001219">
    <property type="component" value="Chromosome"/>
</dbReference>